<protein>
    <submittedName>
        <fullName evidence="1">Uncharacterized protein</fullName>
    </submittedName>
</protein>
<sequence>MRHLFRLRRVAVAAAEVTVIGGSRGMVSGAASLMAAPVIS</sequence>
<name>S9RP73_9RHOB</name>
<evidence type="ECO:0000313" key="2">
    <source>
        <dbReference type="Proteomes" id="UP000015347"/>
    </source>
</evidence>
<organism evidence="1 2">
    <name type="scientific">Salipiger mucosus DSM 16094</name>
    <dbReference type="NCBI Taxonomy" id="1123237"/>
    <lineage>
        <taxon>Bacteria</taxon>
        <taxon>Pseudomonadati</taxon>
        <taxon>Pseudomonadota</taxon>
        <taxon>Alphaproteobacteria</taxon>
        <taxon>Rhodobacterales</taxon>
        <taxon>Roseobacteraceae</taxon>
        <taxon>Salipiger</taxon>
    </lineage>
</organism>
<dbReference type="AlphaFoldDB" id="S9RP73"/>
<dbReference type="EMBL" id="APVH01000066">
    <property type="protein sequence ID" value="EPX75814.1"/>
    <property type="molecule type" value="Genomic_DNA"/>
</dbReference>
<dbReference type="HOGENOM" id="CLU_3296258_0_0_5"/>
<gene>
    <name evidence="1" type="ORF">Salmuc_03101</name>
</gene>
<dbReference type="Proteomes" id="UP000015347">
    <property type="component" value="Unassembled WGS sequence"/>
</dbReference>
<accession>S9RP73</accession>
<proteinExistence type="predicted"/>
<keyword evidence="2" id="KW-1185">Reference proteome</keyword>
<reference evidence="2" key="1">
    <citation type="journal article" date="2014" name="Stand. Genomic Sci.">
        <title>Genome sequence of the exopolysaccharide-producing Salipiger mucosus type strain (DSM 16094(T)), a moderately halophilic member of the Roseobacter clade.</title>
        <authorList>
            <person name="Riedel T."/>
            <person name="Spring S."/>
            <person name="Fiebig A."/>
            <person name="Petersen J."/>
            <person name="Kyrpides N.C."/>
            <person name="Goker M."/>
            <person name="Klenk H.P."/>
        </authorList>
    </citation>
    <scope>NUCLEOTIDE SEQUENCE [LARGE SCALE GENOMIC DNA]</scope>
    <source>
        <strain evidence="2">DSM 16094</strain>
    </source>
</reference>
<comment type="caution">
    <text evidence="1">The sequence shown here is derived from an EMBL/GenBank/DDBJ whole genome shotgun (WGS) entry which is preliminary data.</text>
</comment>
<dbReference type="STRING" id="1123237.Salmuc_03101"/>
<evidence type="ECO:0000313" key="1">
    <source>
        <dbReference type="EMBL" id="EPX75814.1"/>
    </source>
</evidence>